<feature type="compositionally biased region" description="Basic and acidic residues" evidence="1">
    <location>
        <begin position="251"/>
        <end position="271"/>
    </location>
</feature>
<name>A0ABY0HFW2_9PEZI</name>
<feature type="compositionally biased region" description="Basic and acidic residues" evidence="1">
    <location>
        <begin position="11"/>
        <end position="32"/>
    </location>
</feature>
<feature type="compositionally biased region" description="Basic and acidic residues" evidence="1">
    <location>
        <begin position="43"/>
        <end position="62"/>
    </location>
</feature>
<dbReference type="Proteomes" id="UP000294003">
    <property type="component" value="Unassembled WGS sequence"/>
</dbReference>
<sequence length="350" mass="39027">MVEQGILNSEDQPRHVKDCGSRLDEHGRELPDGRTFVHPTRLMLERPEIRGREGIRAKRDPERDDSEDESLFGPEDGHHGPEEKELLHWPKPALRDTPTSPSAAGSVRYNRVPPTAELAVHIPGDTARAAAQRAKRLEAIQNLKDGYKKRREAEAAAAWKPTSSSHTNAGETVKVVDNDDIPGQAPVYQRPPGWPSHRPWVYFHSPTNRGWALLEMKEEKERRLSKRQVTTKPQQQTASQPPRSRLPPHLRVIEEAKQAEREAAAKLEQRRPPSQPEQGGPTPTAGGPVLDPDEDIYGVWDDEERRRAVKAKKPKDGKTEDGQVSRGGRSARCYRFPGPDLGSAGGRGVG</sequence>
<evidence type="ECO:0000313" key="2">
    <source>
        <dbReference type="EMBL" id="RYO92563.1"/>
    </source>
</evidence>
<accession>A0ABY0HFW2</accession>
<keyword evidence="3" id="KW-1185">Reference proteome</keyword>
<evidence type="ECO:0000256" key="1">
    <source>
        <dbReference type="SAM" id="MobiDB-lite"/>
    </source>
</evidence>
<evidence type="ECO:0000313" key="3">
    <source>
        <dbReference type="Proteomes" id="UP000294003"/>
    </source>
</evidence>
<feature type="compositionally biased region" description="Polar residues" evidence="1">
    <location>
        <begin position="228"/>
        <end position="242"/>
    </location>
</feature>
<feature type="compositionally biased region" description="Polar residues" evidence="1">
    <location>
        <begin position="1"/>
        <end position="10"/>
    </location>
</feature>
<feature type="compositionally biased region" description="Basic and acidic residues" evidence="1">
    <location>
        <begin position="314"/>
        <end position="323"/>
    </location>
</feature>
<dbReference type="EMBL" id="QJNS01000026">
    <property type="protein sequence ID" value="RYO92563.1"/>
    <property type="molecule type" value="Genomic_DNA"/>
</dbReference>
<feature type="compositionally biased region" description="Acidic residues" evidence="1">
    <location>
        <begin position="291"/>
        <end position="302"/>
    </location>
</feature>
<proteinExistence type="predicted"/>
<reference evidence="2 3" key="1">
    <citation type="submission" date="2018-06" db="EMBL/GenBank/DDBJ databases">
        <title>Complete Genomes of Monosporascus.</title>
        <authorList>
            <person name="Robinson A.J."/>
            <person name="Natvig D.O."/>
        </authorList>
    </citation>
    <scope>NUCLEOTIDE SEQUENCE [LARGE SCALE GENOMIC DNA]</scope>
    <source>
        <strain evidence="2 3">CBS 609.92</strain>
    </source>
</reference>
<protein>
    <recommendedName>
        <fullName evidence="4">CBF1-interacting co-repressor CIR N-terminal domain-containing protein</fullName>
    </recommendedName>
</protein>
<feature type="region of interest" description="Disordered" evidence="1">
    <location>
        <begin position="214"/>
        <end position="350"/>
    </location>
</feature>
<gene>
    <name evidence="2" type="ORF">DL762_001597</name>
</gene>
<organism evidence="2 3">
    <name type="scientific">Monosporascus cannonballus</name>
    <dbReference type="NCBI Taxonomy" id="155416"/>
    <lineage>
        <taxon>Eukaryota</taxon>
        <taxon>Fungi</taxon>
        <taxon>Dikarya</taxon>
        <taxon>Ascomycota</taxon>
        <taxon>Pezizomycotina</taxon>
        <taxon>Sordariomycetes</taxon>
        <taxon>Xylariomycetidae</taxon>
        <taxon>Xylariales</taxon>
        <taxon>Xylariales incertae sedis</taxon>
        <taxon>Monosporascus</taxon>
    </lineage>
</organism>
<comment type="caution">
    <text evidence="2">The sequence shown here is derived from an EMBL/GenBank/DDBJ whole genome shotgun (WGS) entry which is preliminary data.</text>
</comment>
<evidence type="ECO:0008006" key="4">
    <source>
        <dbReference type="Google" id="ProtNLM"/>
    </source>
</evidence>
<feature type="compositionally biased region" description="Basic and acidic residues" evidence="1">
    <location>
        <begin position="75"/>
        <end position="88"/>
    </location>
</feature>
<feature type="region of interest" description="Disordered" evidence="1">
    <location>
        <begin position="1"/>
        <end position="109"/>
    </location>
</feature>